<dbReference type="EMBL" id="MCHY01000011">
    <property type="protein sequence ID" value="RKD21810.1"/>
    <property type="molecule type" value="Genomic_DNA"/>
</dbReference>
<name>A0A419SFA1_9BACL</name>
<accession>A0A419SFA1</accession>
<evidence type="ECO:0000313" key="2">
    <source>
        <dbReference type="EMBL" id="RKD21810.1"/>
    </source>
</evidence>
<dbReference type="AlphaFoldDB" id="A0A419SFA1"/>
<dbReference type="SUPFAM" id="SSF50475">
    <property type="entry name" value="FMN-binding split barrel"/>
    <property type="match status" value="1"/>
</dbReference>
<organism evidence="2 3">
    <name type="scientific">Ammoniphilus oxalaticus</name>
    <dbReference type="NCBI Taxonomy" id="66863"/>
    <lineage>
        <taxon>Bacteria</taxon>
        <taxon>Bacillati</taxon>
        <taxon>Bacillota</taxon>
        <taxon>Bacilli</taxon>
        <taxon>Bacillales</taxon>
        <taxon>Paenibacillaceae</taxon>
        <taxon>Aneurinibacillus group</taxon>
        <taxon>Ammoniphilus</taxon>
    </lineage>
</organism>
<gene>
    <name evidence="2" type="ORF">BEP19_14440</name>
</gene>
<dbReference type="RefSeq" id="WP_120190927.1">
    <property type="nucleotide sequence ID" value="NZ_MCHY01000011.1"/>
</dbReference>
<dbReference type="Pfam" id="PF01243">
    <property type="entry name" value="PNPOx_N"/>
    <property type="match status" value="1"/>
</dbReference>
<evidence type="ECO:0000313" key="3">
    <source>
        <dbReference type="Proteomes" id="UP000284219"/>
    </source>
</evidence>
<keyword evidence="3" id="KW-1185">Reference proteome</keyword>
<protein>
    <recommendedName>
        <fullName evidence="1">Pyridoxamine 5'-phosphate oxidase N-terminal domain-containing protein</fullName>
    </recommendedName>
</protein>
<dbReference type="InterPro" id="IPR012349">
    <property type="entry name" value="Split_barrel_FMN-bd"/>
</dbReference>
<evidence type="ECO:0000259" key="1">
    <source>
        <dbReference type="Pfam" id="PF01243"/>
    </source>
</evidence>
<dbReference type="NCBIfam" id="NF005232">
    <property type="entry name" value="PRK06733.1"/>
    <property type="match status" value="1"/>
</dbReference>
<comment type="caution">
    <text evidence="2">The sequence shown here is derived from an EMBL/GenBank/DDBJ whole genome shotgun (WGS) entry which is preliminary data.</text>
</comment>
<feature type="domain" description="Pyridoxamine 5'-phosphate oxidase N-terminal" evidence="1">
    <location>
        <begin position="12"/>
        <end position="96"/>
    </location>
</feature>
<sequence>MAAKEQQTTISTEMEPYLSGESLIFLSTVEADSQTPSVSAISWVKMKDNKTIRISVSSSSRIVDNIKANKRVSLAFIGNETVYSITGDATVLEDAMEGINMRLAKIEVKLDQVFESMFWGAKITQEPTYEKTYDPEKAKKLDDDVYELLMK</sequence>
<reference evidence="2 3" key="1">
    <citation type="submission" date="2016-08" db="EMBL/GenBank/DDBJ databases">
        <title>Novel Firmicute Genomes.</title>
        <authorList>
            <person name="Poppleton D.I."/>
            <person name="Gribaldo S."/>
        </authorList>
    </citation>
    <scope>NUCLEOTIDE SEQUENCE [LARGE SCALE GENOMIC DNA]</scope>
    <source>
        <strain evidence="2 3">RAOx-1</strain>
    </source>
</reference>
<proteinExistence type="predicted"/>
<dbReference type="Gene3D" id="2.30.110.10">
    <property type="entry name" value="Electron Transport, Fmn-binding Protein, Chain A"/>
    <property type="match status" value="1"/>
</dbReference>
<dbReference type="Proteomes" id="UP000284219">
    <property type="component" value="Unassembled WGS sequence"/>
</dbReference>
<dbReference type="InterPro" id="IPR011576">
    <property type="entry name" value="Pyridox_Oxase_N"/>
</dbReference>
<dbReference type="OrthoDB" id="2381603at2"/>